<dbReference type="AlphaFoldDB" id="A0A4S2KQR8"/>
<dbReference type="EMBL" id="QBLH01001363">
    <property type="protein sequence ID" value="TGZ52191.1"/>
    <property type="molecule type" value="Genomic_DNA"/>
</dbReference>
<proteinExistence type="predicted"/>
<accession>A0A4S2KQR8</accession>
<feature type="region of interest" description="Disordered" evidence="1">
    <location>
        <begin position="1"/>
        <end position="24"/>
    </location>
</feature>
<feature type="compositionally biased region" description="Basic residues" evidence="1">
    <location>
        <begin position="90"/>
        <end position="100"/>
    </location>
</feature>
<comment type="caution">
    <text evidence="2">The sequence shown here is derived from an EMBL/GenBank/DDBJ whole genome shotgun (WGS) entry which is preliminary data.</text>
</comment>
<name>A0A4S2KQR8_9HYME</name>
<organism evidence="2 3">
    <name type="scientific">Temnothorax longispinosus</name>
    <dbReference type="NCBI Taxonomy" id="300112"/>
    <lineage>
        <taxon>Eukaryota</taxon>
        <taxon>Metazoa</taxon>
        <taxon>Ecdysozoa</taxon>
        <taxon>Arthropoda</taxon>
        <taxon>Hexapoda</taxon>
        <taxon>Insecta</taxon>
        <taxon>Pterygota</taxon>
        <taxon>Neoptera</taxon>
        <taxon>Endopterygota</taxon>
        <taxon>Hymenoptera</taxon>
        <taxon>Apocrita</taxon>
        <taxon>Aculeata</taxon>
        <taxon>Formicoidea</taxon>
        <taxon>Formicidae</taxon>
        <taxon>Myrmicinae</taxon>
        <taxon>Temnothorax</taxon>
    </lineage>
</organism>
<evidence type="ECO:0000313" key="2">
    <source>
        <dbReference type="EMBL" id="TGZ52191.1"/>
    </source>
</evidence>
<protein>
    <submittedName>
        <fullName evidence="2">Uncharacterized protein</fullName>
    </submittedName>
</protein>
<evidence type="ECO:0000313" key="3">
    <source>
        <dbReference type="Proteomes" id="UP000310200"/>
    </source>
</evidence>
<dbReference type="Proteomes" id="UP000310200">
    <property type="component" value="Unassembled WGS sequence"/>
</dbReference>
<feature type="region of interest" description="Disordered" evidence="1">
    <location>
        <begin position="81"/>
        <end position="100"/>
    </location>
</feature>
<reference evidence="2 3" key="1">
    <citation type="journal article" date="2019" name="Philos. Trans. R. Soc. Lond., B, Biol. Sci.">
        <title>Ant behaviour and brain gene expression of defending hosts depend on the ecological success of the intruding social parasite.</title>
        <authorList>
            <person name="Kaur R."/>
            <person name="Stoldt M."/>
            <person name="Jongepier E."/>
            <person name="Feldmeyer B."/>
            <person name="Menzel F."/>
            <person name="Bornberg-Bauer E."/>
            <person name="Foitzik S."/>
        </authorList>
    </citation>
    <scope>NUCLEOTIDE SEQUENCE [LARGE SCALE GENOMIC DNA]</scope>
    <source>
        <tissue evidence="2">Whole body</tissue>
    </source>
</reference>
<sequence>MTIPTEFELSELETGSCKSAGPEPKPKFFIKNKQLAALHVAKNIISAKTEKAASNKRSTRNCTKRGERRNIERISFIIIRDPAGPEPKPKPKPKPKTKTSCRRFYTTHVMRAKFLRDLMDLSTETWAYTWVYEGTLDPTEIDFSNDLIKIHFLQSIIYHVSAREDKTVQKNKFKSLNVEERKPLLCLDQAVFQYRRNLKIPGTTNVNRGNGYAWVRDCSNVPGEIPS</sequence>
<gene>
    <name evidence="2" type="ORF">DBV15_03756</name>
</gene>
<evidence type="ECO:0000256" key="1">
    <source>
        <dbReference type="SAM" id="MobiDB-lite"/>
    </source>
</evidence>
<keyword evidence="3" id="KW-1185">Reference proteome</keyword>